<dbReference type="Proteomes" id="UP001217089">
    <property type="component" value="Unassembled WGS sequence"/>
</dbReference>
<organism evidence="1 2">
    <name type="scientific">Tegillarca granosa</name>
    <name type="common">Malaysian cockle</name>
    <name type="synonym">Anadara granosa</name>
    <dbReference type="NCBI Taxonomy" id="220873"/>
    <lineage>
        <taxon>Eukaryota</taxon>
        <taxon>Metazoa</taxon>
        <taxon>Spiralia</taxon>
        <taxon>Lophotrochozoa</taxon>
        <taxon>Mollusca</taxon>
        <taxon>Bivalvia</taxon>
        <taxon>Autobranchia</taxon>
        <taxon>Pteriomorphia</taxon>
        <taxon>Arcoida</taxon>
        <taxon>Arcoidea</taxon>
        <taxon>Arcidae</taxon>
        <taxon>Tegillarca</taxon>
    </lineage>
</organism>
<gene>
    <name evidence="1" type="ORF">KUTeg_014525</name>
</gene>
<accession>A0ABQ9ERY8</accession>
<sequence>MTMDNFTQVTSPTTRYNSDVSVQLTNTNNTIVSSIKDLSTSSSSNWVKSDMISTTKLKESTTGQNTTETTLLRNVIADI</sequence>
<evidence type="ECO:0000313" key="1">
    <source>
        <dbReference type="EMBL" id="KAJ8307925.1"/>
    </source>
</evidence>
<evidence type="ECO:0000313" key="2">
    <source>
        <dbReference type="Proteomes" id="UP001217089"/>
    </source>
</evidence>
<protein>
    <submittedName>
        <fullName evidence="1">Uncharacterized protein</fullName>
    </submittedName>
</protein>
<name>A0ABQ9ERY8_TEGGR</name>
<proteinExistence type="predicted"/>
<comment type="caution">
    <text evidence="1">The sequence shown here is derived from an EMBL/GenBank/DDBJ whole genome shotgun (WGS) entry which is preliminary data.</text>
</comment>
<keyword evidence="2" id="KW-1185">Reference proteome</keyword>
<reference evidence="1 2" key="1">
    <citation type="submission" date="2022-12" db="EMBL/GenBank/DDBJ databases">
        <title>Chromosome-level genome of Tegillarca granosa.</title>
        <authorList>
            <person name="Kim J."/>
        </authorList>
    </citation>
    <scope>NUCLEOTIDE SEQUENCE [LARGE SCALE GENOMIC DNA]</scope>
    <source>
        <strain evidence="1">Teg-2019</strain>
        <tissue evidence="1">Adductor muscle</tissue>
    </source>
</reference>
<dbReference type="EMBL" id="JARBDR010000680">
    <property type="protein sequence ID" value="KAJ8307925.1"/>
    <property type="molecule type" value="Genomic_DNA"/>
</dbReference>